<dbReference type="SUPFAM" id="SSF52096">
    <property type="entry name" value="ClpP/crotonase"/>
    <property type="match status" value="1"/>
</dbReference>
<evidence type="ECO:0000259" key="2">
    <source>
        <dbReference type="SMART" id="SM00245"/>
    </source>
</evidence>
<organism evidence="3 4">
    <name type="scientific">Lutibacter agarilyticus</name>
    <dbReference type="NCBI Taxonomy" id="1109740"/>
    <lineage>
        <taxon>Bacteria</taxon>
        <taxon>Pseudomonadati</taxon>
        <taxon>Bacteroidota</taxon>
        <taxon>Flavobacteriia</taxon>
        <taxon>Flavobacteriales</taxon>
        <taxon>Flavobacteriaceae</taxon>
        <taxon>Lutibacter</taxon>
    </lineage>
</organism>
<dbReference type="RefSeq" id="WP_089380136.1">
    <property type="nucleotide sequence ID" value="NZ_FZNT01000001.1"/>
</dbReference>
<dbReference type="Gene3D" id="3.30.750.170">
    <property type="match status" value="1"/>
</dbReference>
<keyword evidence="1" id="KW-0732">Signal</keyword>
<dbReference type="GO" id="GO:0007165">
    <property type="term" value="P:signal transduction"/>
    <property type="evidence" value="ECO:0007669"/>
    <property type="project" value="TreeGrafter"/>
</dbReference>
<feature type="signal peptide" evidence="1">
    <location>
        <begin position="1"/>
        <end position="22"/>
    </location>
</feature>
<feature type="domain" description="Tail specific protease" evidence="2">
    <location>
        <begin position="201"/>
        <end position="431"/>
    </location>
</feature>
<dbReference type="SUPFAM" id="SSF50156">
    <property type="entry name" value="PDZ domain-like"/>
    <property type="match status" value="1"/>
</dbReference>
<dbReference type="AlphaFoldDB" id="A0A238VIX3"/>
<keyword evidence="4" id="KW-1185">Reference proteome</keyword>
<dbReference type="Gene3D" id="3.90.226.10">
    <property type="entry name" value="2-enoyl-CoA Hydratase, Chain A, domain 1"/>
    <property type="match status" value="1"/>
</dbReference>
<dbReference type="InterPro" id="IPR036034">
    <property type="entry name" value="PDZ_sf"/>
</dbReference>
<evidence type="ECO:0000256" key="1">
    <source>
        <dbReference type="SAM" id="SignalP"/>
    </source>
</evidence>
<dbReference type="GO" id="GO:0030288">
    <property type="term" value="C:outer membrane-bounded periplasmic space"/>
    <property type="evidence" value="ECO:0007669"/>
    <property type="project" value="TreeGrafter"/>
</dbReference>
<evidence type="ECO:0000313" key="4">
    <source>
        <dbReference type="Proteomes" id="UP000198384"/>
    </source>
</evidence>
<dbReference type="Pfam" id="PF03572">
    <property type="entry name" value="Peptidase_S41"/>
    <property type="match status" value="1"/>
</dbReference>
<dbReference type="Pfam" id="PF18294">
    <property type="entry name" value="Pept_S41_N"/>
    <property type="match status" value="1"/>
</dbReference>
<dbReference type="PANTHER" id="PTHR32060">
    <property type="entry name" value="TAIL-SPECIFIC PROTEASE"/>
    <property type="match status" value="1"/>
</dbReference>
<dbReference type="PROSITE" id="PS51257">
    <property type="entry name" value="PROKAR_LIPOPROTEIN"/>
    <property type="match status" value="1"/>
</dbReference>
<sequence length="498" mass="55536">MKKINYLLVAYLFVSFTFLSCSKDENEDEGSGDATVVLNDPISNFTWKAMNSWYNWKDNVPNLADSKKDDIDAYYTYLNGFESPEKLFDDLLFDAGNTDRFSWFIEDYVEQQKSFQGVTTTTGIRRSAPILVPDTESVIIYAQHISTGSPADLAGIKRGNIINEIDGEVMNTTNYASVINKLYSGNTIVVSTAKEENGVLTKLNDFTVTPTEVSDNPVHFSKVFENVNGKKVGYLVYNGFRSSYNDELNAVFTEFKGSGISELILDFRINGGGSVETSAFLASMINKSAGTDTFADLRFNSKHSNENGEYNFGNSLNIYDVSGAKTGSETINRLADITKLYVIVSGNTASASEMIINGLTPFMPVTLIGETTYGKNVGSITLYDSPTSDYTSQPSEKSSHKKAMQPIVFQIFNKLGESDYTQGFAPDIEIEEWMSWRNILPYGDVNEVMLKAALDDIKGVTAKQQFKVDGTQIMDEKSIQKIKFENEMYIDDHFFNEK</sequence>
<proteinExistence type="predicted"/>
<dbReference type="InterPro" id="IPR029045">
    <property type="entry name" value="ClpP/crotonase-like_dom_sf"/>
</dbReference>
<evidence type="ECO:0000313" key="3">
    <source>
        <dbReference type="EMBL" id="SNR34176.1"/>
    </source>
</evidence>
<name>A0A238VIX3_9FLAO</name>
<dbReference type="Proteomes" id="UP000198384">
    <property type="component" value="Unassembled WGS sequence"/>
</dbReference>
<dbReference type="Gene3D" id="2.30.42.10">
    <property type="match status" value="1"/>
</dbReference>
<dbReference type="EMBL" id="FZNT01000001">
    <property type="protein sequence ID" value="SNR34176.1"/>
    <property type="molecule type" value="Genomic_DNA"/>
</dbReference>
<dbReference type="InterPro" id="IPR005151">
    <property type="entry name" value="Tail-specific_protease"/>
</dbReference>
<dbReference type="PANTHER" id="PTHR32060:SF30">
    <property type="entry name" value="CARBOXY-TERMINAL PROCESSING PROTEASE CTPA"/>
    <property type="match status" value="1"/>
</dbReference>
<protein>
    <submittedName>
        <fullName evidence="3">Peptidase family S41</fullName>
    </submittedName>
</protein>
<dbReference type="OrthoDB" id="7168509at2"/>
<dbReference type="GO" id="GO:0004175">
    <property type="term" value="F:endopeptidase activity"/>
    <property type="evidence" value="ECO:0007669"/>
    <property type="project" value="TreeGrafter"/>
</dbReference>
<dbReference type="InterPro" id="IPR041613">
    <property type="entry name" value="Pept_S41_N"/>
</dbReference>
<feature type="chain" id="PRO_5012489370" evidence="1">
    <location>
        <begin position="23"/>
        <end position="498"/>
    </location>
</feature>
<accession>A0A238VIX3</accession>
<gene>
    <name evidence="3" type="ORF">SAMN06265371_101495</name>
</gene>
<dbReference type="GO" id="GO:0006508">
    <property type="term" value="P:proteolysis"/>
    <property type="evidence" value="ECO:0007669"/>
    <property type="project" value="InterPro"/>
</dbReference>
<dbReference type="GO" id="GO:0008236">
    <property type="term" value="F:serine-type peptidase activity"/>
    <property type="evidence" value="ECO:0007669"/>
    <property type="project" value="InterPro"/>
</dbReference>
<dbReference type="SMART" id="SM00245">
    <property type="entry name" value="TSPc"/>
    <property type="match status" value="1"/>
</dbReference>
<reference evidence="3 4" key="1">
    <citation type="submission" date="2017-06" db="EMBL/GenBank/DDBJ databases">
        <authorList>
            <person name="Kim H.J."/>
            <person name="Triplett B.A."/>
        </authorList>
    </citation>
    <scope>NUCLEOTIDE SEQUENCE [LARGE SCALE GENOMIC DNA]</scope>
    <source>
        <strain evidence="3 4">DSM 29150</strain>
    </source>
</reference>
<dbReference type="CDD" id="cd07561">
    <property type="entry name" value="Peptidase_S41_CPP_like"/>
    <property type="match status" value="1"/>
</dbReference>